<dbReference type="PANTHER" id="PTHR35125">
    <property type="entry name" value="NEURON NAVIGATOR 1-LIKE-RELATED"/>
    <property type="match status" value="1"/>
</dbReference>
<dbReference type="Proteomes" id="UP001237642">
    <property type="component" value="Unassembled WGS sequence"/>
</dbReference>
<dbReference type="AlphaFoldDB" id="A0AAD8HI34"/>
<protein>
    <submittedName>
        <fullName evidence="2">ATP synthase subunit beta like</fullName>
    </submittedName>
</protein>
<dbReference type="EMBL" id="JAUIZM010000009">
    <property type="protein sequence ID" value="KAK1366582.1"/>
    <property type="molecule type" value="Genomic_DNA"/>
</dbReference>
<gene>
    <name evidence="2" type="ORF">POM88_042143</name>
</gene>
<sequence length="263" mass="28634">MATRAGHFVHDQNLSFKLDGPAKGKSIASQGQKKGGLGGRKALNDISNSEKPAPLQPSKKHNSANVISIAEDFCLSKTKPSVVGKKSVPKVPGKSQVSGRKALSDLTNSSKPSAHVVKKSLSKNLIAVAEEEPPSGEGFLHNHQNCIASQKAADMDFFLMAVGLRDDTCIQLAPSPRARGLSLSRNSKLASPLKELIMEEISDMKIEDQYPVSAFPSQYNSTAFGTPHWRSPYMHHRKETFLASPISQMRYIESPKFILKESP</sequence>
<dbReference type="PANTHER" id="PTHR35125:SF2">
    <property type="entry name" value="PROTEIN PATRONUS 2-LIKE"/>
    <property type="match status" value="1"/>
</dbReference>
<proteinExistence type="predicted"/>
<evidence type="ECO:0000313" key="3">
    <source>
        <dbReference type="Proteomes" id="UP001237642"/>
    </source>
</evidence>
<name>A0AAD8HI34_9APIA</name>
<reference evidence="2" key="1">
    <citation type="submission" date="2023-02" db="EMBL/GenBank/DDBJ databases">
        <title>Genome of toxic invasive species Heracleum sosnowskyi carries increased number of genes despite the absence of recent whole-genome duplications.</title>
        <authorList>
            <person name="Schelkunov M."/>
            <person name="Shtratnikova V."/>
            <person name="Makarenko M."/>
            <person name="Klepikova A."/>
            <person name="Omelchenko D."/>
            <person name="Novikova G."/>
            <person name="Obukhova E."/>
            <person name="Bogdanov V."/>
            <person name="Penin A."/>
            <person name="Logacheva M."/>
        </authorList>
    </citation>
    <scope>NUCLEOTIDE SEQUENCE</scope>
    <source>
        <strain evidence="2">Hsosn_3</strain>
        <tissue evidence="2">Leaf</tissue>
    </source>
</reference>
<accession>A0AAD8HI34</accession>
<feature type="region of interest" description="Disordered" evidence="1">
    <location>
        <begin position="83"/>
        <end position="115"/>
    </location>
</feature>
<organism evidence="2 3">
    <name type="scientific">Heracleum sosnowskyi</name>
    <dbReference type="NCBI Taxonomy" id="360622"/>
    <lineage>
        <taxon>Eukaryota</taxon>
        <taxon>Viridiplantae</taxon>
        <taxon>Streptophyta</taxon>
        <taxon>Embryophyta</taxon>
        <taxon>Tracheophyta</taxon>
        <taxon>Spermatophyta</taxon>
        <taxon>Magnoliopsida</taxon>
        <taxon>eudicotyledons</taxon>
        <taxon>Gunneridae</taxon>
        <taxon>Pentapetalae</taxon>
        <taxon>asterids</taxon>
        <taxon>campanulids</taxon>
        <taxon>Apiales</taxon>
        <taxon>Apiaceae</taxon>
        <taxon>Apioideae</taxon>
        <taxon>apioid superclade</taxon>
        <taxon>Tordylieae</taxon>
        <taxon>Tordyliinae</taxon>
        <taxon>Heracleum</taxon>
    </lineage>
</organism>
<evidence type="ECO:0000256" key="1">
    <source>
        <dbReference type="SAM" id="MobiDB-lite"/>
    </source>
</evidence>
<comment type="caution">
    <text evidence="2">The sequence shown here is derived from an EMBL/GenBank/DDBJ whole genome shotgun (WGS) entry which is preliminary data.</text>
</comment>
<evidence type="ECO:0000313" key="2">
    <source>
        <dbReference type="EMBL" id="KAK1366582.1"/>
    </source>
</evidence>
<feature type="compositionally biased region" description="Low complexity" evidence="1">
    <location>
        <begin position="83"/>
        <end position="98"/>
    </location>
</feature>
<dbReference type="InterPro" id="IPR039326">
    <property type="entry name" value="Patronus"/>
</dbReference>
<dbReference type="GO" id="GO:0007346">
    <property type="term" value="P:regulation of mitotic cell cycle"/>
    <property type="evidence" value="ECO:0007669"/>
    <property type="project" value="InterPro"/>
</dbReference>
<reference evidence="2" key="2">
    <citation type="submission" date="2023-05" db="EMBL/GenBank/DDBJ databases">
        <authorList>
            <person name="Schelkunov M.I."/>
        </authorList>
    </citation>
    <scope>NUCLEOTIDE SEQUENCE</scope>
    <source>
        <strain evidence="2">Hsosn_3</strain>
        <tissue evidence="2">Leaf</tissue>
    </source>
</reference>
<keyword evidence="3" id="KW-1185">Reference proteome</keyword>
<feature type="region of interest" description="Disordered" evidence="1">
    <location>
        <begin position="1"/>
        <end position="62"/>
    </location>
</feature>